<dbReference type="InterPro" id="IPR035992">
    <property type="entry name" value="Ricin_B-like_lectins"/>
</dbReference>
<keyword evidence="5" id="KW-0328">Glycosyltransferase</keyword>
<dbReference type="AlphaFoldDB" id="A0A1S3KBM9"/>
<keyword evidence="2 5" id="KW-0430">Lectin</keyword>
<dbReference type="Gene3D" id="3.90.550.10">
    <property type="entry name" value="Spore Coat Polysaccharide Biosynthesis Protein SpsA, Chain A"/>
    <property type="match status" value="1"/>
</dbReference>
<comment type="cofactor">
    <cofactor evidence="5">
        <name>Mn(2+)</name>
        <dbReference type="ChEBI" id="CHEBI:29035"/>
    </cofactor>
</comment>
<dbReference type="UniPathway" id="UPA00378"/>
<reference evidence="8" key="1">
    <citation type="submission" date="2025-08" db="UniProtKB">
        <authorList>
            <consortium name="RefSeq"/>
        </authorList>
    </citation>
    <scope>IDENTIFICATION</scope>
    <source>
        <tissue evidence="8">Gonads</tissue>
    </source>
</reference>
<dbReference type="Proteomes" id="UP000085678">
    <property type="component" value="Unplaced"/>
</dbReference>
<dbReference type="Pfam" id="PF00535">
    <property type="entry name" value="Glycos_transf_2"/>
    <property type="match status" value="1"/>
</dbReference>
<dbReference type="InterPro" id="IPR000772">
    <property type="entry name" value="Ricin_B_lectin"/>
</dbReference>
<evidence type="ECO:0000256" key="4">
    <source>
        <dbReference type="ARBA" id="ARBA00023157"/>
    </source>
</evidence>
<dbReference type="GO" id="GO:0030246">
    <property type="term" value="F:carbohydrate binding"/>
    <property type="evidence" value="ECO:0007669"/>
    <property type="project" value="UniProtKB-KW"/>
</dbReference>
<comment type="pathway">
    <text evidence="5">Protein modification; protein glycosylation.</text>
</comment>
<keyword evidence="7" id="KW-1185">Reference proteome</keyword>
<evidence type="ECO:0000313" key="8">
    <source>
        <dbReference type="RefSeq" id="XP_013419661.1"/>
    </source>
</evidence>
<dbReference type="PANTHER" id="PTHR11675:SF43">
    <property type="entry name" value="POLYPEPTIDE N-ACETYLGALACTOSAMINYLTRANSFERASE 1"/>
    <property type="match status" value="1"/>
</dbReference>
<proteinExistence type="inferred from homology"/>
<dbReference type="STRING" id="7574.A0A1S3KBM9"/>
<dbReference type="GO" id="GO:0004653">
    <property type="term" value="F:polypeptide N-acetylgalactosaminyltransferase activity"/>
    <property type="evidence" value="ECO:0007669"/>
    <property type="project" value="TreeGrafter"/>
</dbReference>
<dbReference type="SMART" id="SM00458">
    <property type="entry name" value="RICIN"/>
    <property type="match status" value="1"/>
</dbReference>
<evidence type="ECO:0000256" key="5">
    <source>
        <dbReference type="RuleBase" id="RU361242"/>
    </source>
</evidence>
<comment type="subcellular location">
    <subcellularLocation>
        <location evidence="1 5">Golgi apparatus membrane</location>
        <topology evidence="1 5">Single-pass type II membrane protein</topology>
    </subcellularLocation>
</comment>
<dbReference type="InParanoid" id="A0A1S3KBM9"/>
<accession>A0A1S3KBM9</accession>
<dbReference type="GO" id="GO:0000139">
    <property type="term" value="C:Golgi membrane"/>
    <property type="evidence" value="ECO:0007669"/>
    <property type="project" value="UniProtKB-SubCell"/>
</dbReference>
<name>A0A1S3KBM9_LINAN</name>
<evidence type="ECO:0000313" key="7">
    <source>
        <dbReference type="Proteomes" id="UP000085678"/>
    </source>
</evidence>
<organism evidence="7 8">
    <name type="scientific">Lingula anatina</name>
    <name type="common">Brachiopod</name>
    <name type="synonym">Lingula unguis</name>
    <dbReference type="NCBI Taxonomy" id="7574"/>
    <lineage>
        <taxon>Eukaryota</taxon>
        <taxon>Metazoa</taxon>
        <taxon>Spiralia</taxon>
        <taxon>Lophotrochozoa</taxon>
        <taxon>Brachiopoda</taxon>
        <taxon>Linguliformea</taxon>
        <taxon>Lingulata</taxon>
        <taxon>Lingulida</taxon>
        <taxon>Linguloidea</taxon>
        <taxon>Lingulidae</taxon>
        <taxon>Lingula</taxon>
    </lineage>
</organism>
<dbReference type="InterPro" id="IPR029044">
    <property type="entry name" value="Nucleotide-diphossugar_trans"/>
</dbReference>
<dbReference type="SUPFAM" id="SSF53448">
    <property type="entry name" value="Nucleotide-diphospho-sugar transferases"/>
    <property type="match status" value="1"/>
</dbReference>
<sequence length="587" mass="67668">MYMNVRYRHKLYKSVNMMRMFLWAAAFFAPVLILKIRKRQPILEFPVEINSSEKHRIALDYKLYPDLFYTNRGKYTGLYLSWYRKMGKGRKKFVSDAGKWTGNAGYNHTLGDTIAVDRDIFDSRDDACRDIYDVDDFDIKSLPKASVVIPFHNEPLSSILRTLHSLLTRGPREVIKEVILVDDGSTNDKTCLKEPIEKAILTLPGVKLIRTVQREGSTKARLIGAAYVTGEVISYLDSHVECNRNWLLPILHHIHHHPNAVAMSLLDTIFGDSFNLQKSWLGSHGGFNWNLEFYWKPIPAELRKSLKNTDPIPSPIMPAGAFALRMDFFRQLGMLDPDMRIWGVDDVEFSFRAWQCGGRVEIHPCSRVGHIFRSVPYSFQDKPGKVIFHNAVRSAEVVLGPDYRKFFYGQATHYDVSVNRTSLKERIQLKKNLNCKSFEWYMSNIIPEMPIPPNDAVFYERLENVGKSLCLEDSNGAPSLAECVSLKSSQMAYINKENQLRIGSKCLGQNKMDSKNNMDTRVKFVDCAESGFVFGWEYVKGRLENGGRCLDFVKENVVLSNCTGDQQPSQRWRFKYNFDWNKRLSYF</sequence>
<dbReference type="KEGG" id="lak:106180258"/>
<keyword evidence="4 5" id="KW-1015">Disulfide bond</keyword>
<dbReference type="PANTHER" id="PTHR11675">
    <property type="entry name" value="N-ACETYLGALACTOSAMINYLTRANSFERASE"/>
    <property type="match status" value="1"/>
</dbReference>
<evidence type="ECO:0000256" key="2">
    <source>
        <dbReference type="ARBA" id="ARBA00022734"/>
    </source>
</evidence>
<dbReference type="PROSITE" id="PS50231">
    <property type="entry name" value="RICIN_B_LECTIN"/>
    <property type="match status" value="1"/>
</dbReference>
<feature type="domain" description="Ricin B lectin" evidence="6">
    <location>
        <begin position="455"/>
        <end position="575"/>
    </location>
</feature>
<comment type="similarity">
    <text evidence="5">Belongs to the glycosyltransferase 2 family. GalNAc-T subfamily.</text>
</comment>
<dbReference type="Gene3D" id="2.80.10.50">
    <property type="match status" value="1"/>
</dbReference>
<protein>
    <recommendedName>
        <fullName evidence="5">Polypeptide N-acetylgalactosaminyltransferase</fullName>
        <ecNumber evidence="5">2.4.1.-</ecNumber>
    </recommendedName>
    <alternativeName>
        <fullName evidence="5">Protein-UDP acetylgalactosaminyltransferase</fullName>
    </alternativeName>
</protein>
<keyword evidence="3 5" id="KW-0333">Golgi apparatus</keyword>
<dbReference type="GeneID" id="106180258"/>
<dbReference type="EC" id="2.4.1.-" evidence="5"/>
<dbReference type="GO" id="GO:0006493">
    <property type="term" value="P:protein O-linked glycosylation"/>
    <property type="evidence" value="ECO:0007669"/>
    <property type="project" value="TreeGrafter"/>
</dbReference>
<dbReference type="SUPFAM" id="SSF50370">
    <property type="entry name" value="Ricin B-like lectins"/>
    <property type="match status" value="1"/>
</dbReference>
<gene>
    <name evidence="8" type="primary">LOC106180258</name>
</gene>
<evidence type="ECO:0000259" key="6">
    <source>
        <dbReference type="SMART" id="SM00458"/>
    </source>
</evidence>
<keyword evidence="5" id="KW-0808">Transferase</keyword>
<dbReference type="InterPro" id="IPR001173">
    <property type="entry name" value="Glyco_trans_2-like"/>
</dbReference>
<dbReference type="OrthoDB" id="6308457at2759"/>
<keyword evidence="5" id="KW-0464">Manganese</keyword>
<evidence type="ECO:0000256" key="3">
    <source>
        <dbReference type="ARBA" id="ARBA00023034"/>
    </source>
</evidence>
<evidence type="ECO:0000256" key="1">
    <source>
        <dbReference type="ARBA" id="ARBA00004323"/>
    </source>
</evidence>
<dbReference type="RefSeq" id="XP_013419661.1">
    <property type="nucleotide sequence ID" value="XM_013564207.1"/>
</dbReference>